<accession>A0A660L852</accession>
<dbReference type="Proteomes" id="UP000267019">
    <property type="component" value="Unassembled WGS sequence"/>
</dbReference>
<evidence type="ECO:0000313" key="1">
    <source>
        <dbReference type="EMBL" id="RKQ89039.1"/>
    </source>
</evidence>
<comment type="caution">
    <text evidence="1">The sequence shown here is derived from an EMBL/GenBank/DDBJ whole genome shotgun (WGS) entry which is preliminary data.</text>
</comment>
<sequence length="67" mass="7361">MPELRGFGLGVPELQLGRRAFTIPRLNEGEKPTASPTDGDFKIPERLYAKLALAREGKTRIAANVPE</sequence>
<evidence type="ECO:0000313" key="2">
    <source>
        <dbReference type="Proteomes" id="UP000267019"/>
    </source>
</evidence>
<gene>
    <name evidence="1" type="ORF">C7438_0695</name>
</gene>
<keyword evidence="2" id="KW-1185">Reference proteome</keyword>
<name>A0A660L852_9BACL</name>
<protein>
    <submittedName>
        <fullName evidence="1">Uncharacterized protein</fullName>
    </submittedName>
</protein>
<proteinExistence type="predicted"/>
<reference evidence="1 2" key="1">
    <citation type="submission" date="2018-10" db="EMBL/GenBank/DDBJ databases">
        <title>Genomic Encyclopedia of Type Strains, Phase IV (KMG-IV): sequencing the most valuable type-strain genomes for metagenomic binning, comparative biology and taxonomic classification.</title>
        <authorList>
            <person name="Goeker M."/>
        </authorList>
    </citation>
    <scope>NUCLEOTIDE SEQUENCE [LARGE SCALE GENOMIC DNA]</scope>
    <source>
        <strain evidence="1 2">DSM 22653</strain>
    </source>
</reference>
<dbReference type="AlphaFoldDB" id="A0A660L852"/>
<organism evidence="1 2">
    <name type="scientific">Brockia lithotrophica</name>
    <dbReference type="NCBI Taxonomy" id="933949"/>
    <lineage>
        <taxon>Bacteria</taxon>
        <taxon>Bacillati</taxon>
        <taxon>Bacillota</taxon>
        <taxon>Bacilli</taxon>
        <taxon>Bacillales</taxon>
        <taxon>Bacillales Family X. Incertae Sedis</taxon>
        <taxon>Brockia</taxon>
    </lineage>
</organism>
<dbReference type="EMBL" id="RBIJ01000001">
    <property type="protein sequence ID" value="RKQ89039.1"/>
    <property type="molecule type" value="Genomic_DNA"/>
</dbReference>